<evidence type="ECO:0000313" key="1">
    <source>
        <dbReference type="EMBL" id="SOO23979.1"/>
    </source>
</evidence>
<gene>
    <name evidence="1" type="ORF">XFF6991_310149</name>
</gene>
<accession>A0A7Z7J0Z4</accession>
<evidence type="ECO:0000313" key="2">
    <source>
        <dbReference type="Proteomes" id="UP000234345"/>
    </source>
</evidence>
<organism evidence="1 2">
    <name type="scientific">Xanthomonas campestris pv. phaseoli</name>
    <dbReference type="NCBI Taxonomy" id="317013"/>
    <lineage>
        <taxon>Bacteria</taxon>
        <taxon>Pseudomonadati</taxon>
        <taxon>Pseudomonadota</taxon>
        <taxon>Gammaproteobacteria</taxon>
        <taxon>Lysobacterales</taxon>
        <taxon>Lysobacteraceae</taxon>
        <taxon>Xanthomonas</taxon>
    </lineage>
</organism>
<comment type="caution">
    <text evidence="1">The sequence shown here is derived from an EMBL/GenBank/DDBJ whole genome shotgun (WGS) entry which is preliminary data.</text>
</comment>
<dbReference type="RefSeq" id="WP_099801839.1">
    <property type="nucleotide sequence ID" value="NZ_OCZC01000058.1"/>
</dbReference>
<proteinExistence type="predicted"/>
<dbReference type="EMBL" id="OCZC01000058">
    <property type="protein sequence ID" value="SOO23979.1"/>
    <property type="molecule type" value="Genomic_DNA"/>
</dbReference>
<name>A0A7Z7J0Z4_XANCH</name>
<reference evidence="1 2" key="1">
    <citation type="submission" date="2017-10" db="EMBL/GenBank/DDBJ databases">
        <authorList>
            <person name="Regsiter A."/>
            <person name="William W."/>
        </authorList>
    </citation>
    <scope>NUCLEOTIDE SEQUENCE [LARGE SCALE GENOMIC DNA]</scope>
    <source>
        <strain evidence="1 2">CFBP6991</strain>
    </source>
</reference>
<dbReference type="Proteomes" id="UP000234345">
    <property type="component" value="Unassembled WGS sequence"/>
</dbReference>
<protein>
    <submittedName>
        <fullName evidence="1">Uncharacterized protein</fullName>
    </submittedName>
</protein>
<sequence length="75" mass="8643">MSEADHWVEVCYSKDGGRNWSNWRRRSLGAIGEYEQRVKLLRLGRGRQWVFKIRVSSPRKHALLGAVAYIEPTGG</sequence>
<dbReference type="AlphaFoldDB" id="A0A7Z7J0Z4"/>